<dbReference type="EMBL" id="CM047584">
    <property type="protein sequence ID" value="KAI9911776.1"/>
    <property type="molecule type" value="Genomic_DNA"/>
</dbReference>
<protein>
    <submittedName>
        <fullName evidence="1">Uncharacterized protein</fullName>
    </submittedName>
</protein>
<comment type="caution">
    <text evidence="1">The sequence shown here is derived from an EMBL/GenBank/DDBJ whole genome shotgun (WGS) entry which is preliminary data.</text>
</comment>
<evidence type="ECO:0000313" key="1">
    <source>
        <dbReference type="EMBL" id="KAI9911776.1"/>
    </source>
</evidence>
<keyword evidence="2" id="KW-1185">Reference proteome</keyword>
<organism evidence="1 2">
    <name type="scientific">Peronosclerospora sorghi</name>
    <dbReference type="NCBI Taxonomy" id="230839"/>
    <lineage>
        <taxon>Eukaryota</taxon>
        <taxon>Sar</taxon>
        <taxon>Stramenopiles</taxon>
        <taxon>Oomycota</taxon>
        <taxon>Peronosporomycetes</taxon>
        <taxon>Peronosporales</taxon>
        <taxon>Peronosporaceae</taxon>
        <taxon>Peronosclerospora</taxon>
    </lineage>
</organism>
<reference evidence="1 2" key="1">
    <citation type="journal article" date="2022" name="bioRxiv">
        <title>The genome of the oomycete Peronosclerospora sorghi, a cosmopolitan pathogen of maize and sorghum, is inflated with dispersed pseudogenes.</title>
        <authorList>
            <person name="Fletcher K."/>
            <person name="Martin F."/>
            <person name="Isakeit T."/>
            <person name="Cavanaugh K."/>
            <person name="Magill C."/>
            <person name="Michelmore R."/>
        </authorList>
    </citation>
    <scope>NUCLEOTIDE SEQUENCE [LARGE SCALE GENOMIC DNA]</scope>
    <source>
        <strain evidence="1">P6</strain>
    </source>
</reference>
<accession>A0ACC0W1B5</accession>
<gene>
    <name evidence="1" type="ORF">PsorP6_008758</name>
</gene>
<dbReference type="Proteomes" id="UP001163321">
    <property type="component" value="Chromosome 5"/>
</dbReference>
<sequence length="317" mass="33661">MRAPIKMALVTVLASGTMSLANSFASKDSNVDDKNYSFGVVMPADVSVESEARTKRGIDSALTPTLTFSEHASQTPEQTDLNKDATIENKAAAKKNLETVTTLLPTYSEEDLYETVTQTDLTSESYEDTSVEQTEVTPPEMEGVPAPGKSTEEEVPPVPSVPAAEETPETPNQELSPYPESTEEDYLTPAKTPCPSLPQPGVNITEETDKTDIFDPPEQIISTLSSPSEMTDGKGRAPCPTLPQPNDTKVPCPSLPQPKTPCPLLPQPAESAAGAPDESVQQQQELGEARAAVQASSSADLLAPALVAVAVSALYLF</sequence>
<name>A0ACC0W1B5_9STRA</name>
<evidence type="ECO:0000313" key="2">
    <source>
        <dbReference type="Proteomes" id="UP001163321"/>
    </source>
</evidence>
<proteinExistence type="predicted"/>